<keyword evidence="1" id="KW-0175">Coiled coil</keyword>
<dbReference type="Proteomes" id="UP000591131">
    <property type="component" value="Unassembled WGS sequence"/>
</dbReference>
<evidence type="ECO:0000256" key="2">
    <source>
        <dbReference type="SAM" id="MobiDB-lite"/>
    </source>
</evidence>
<dbReference type="InterPro" id="IPR027267">
    <property type="entry name" value="AH/BAR_dom_sf"/>
</dbReference>
<keyword evidence="4" id="KW-1185">Reference proteome</keyword>
<dbReference type="AlphaFoldDB" id="A0A7J6LQJ6"/>
<protein>
    <submittedName>
        <fullName evidence="3">Uncharacterized protein</fullName>
    </submittedName>
</protein>
<gene>
    <name evidence="3" type="ORF">FOL47_006662</name>
</gene>
<organism evidence="3 4">
    <name type="scientific">Perkinsus chesapeaki</name>
    <name type="common">Clam parasite</name>
    <name type="synonym">Perkinsus andrewsi</name>
    <dbReference type="NCBI Taxonomy" id="330153"/>
    <lineage>
        <taxon>Eukaryota</taxon>
        <taxon>Sar</taxon>
        <taxon>Alveolata</taxon>
        <taxon>Perkinsozoa</taxon>
        <taxon>Perkinsea</taxon>
        <taxon>Perkinsida</taxon>
        <taxon>Perkinsidae</taxon>
        <taxon>Perkinsus</taxon>
    </lineage>
</organism>
<feature type="compositionally biased region" description="Low complexity" evidence="2">
    <location>
        <begin position="281"/>
        <end position="292"/>
    </location>
</feature>
<dbReference type="Gene3D" id="1.20.1270.60">
    <property type="entry name" value="Arfaptin homology (AH) domain/BAR domain"/>
    <property type="match status" value="1"/>
</dbReference>
<dbReference type="OrthoDB" id="10454489at2759"/>
<comment type="caution">
    <text evidence="3">The sequence shown here is derived from an EMBL/GenBank/DDBJ whole genome shotgun (WGS) entry which is preliminary data.</text>
</comment>
<dbReference type="EMBL" id="JAAPAO010000376">
    <property type="protein sequence ID" value="KAF4661497.1"/>
    <property type="molecule type" value="Genomic_DNA"/>
</dbReference>
<feature type="region of interest" description="Disordered" evidence="2">
    <location>
        <begin position="278"/>
        <end position="300"/>
    </location>
</feature>
<evidence type="ECO:0000313" key="4">
    <source>
        <dbReference type="Proteomes" id="UP000591131"/>
    </source>
</evidence>
<evidence type="ECO:0000313" key="3">
    <source>
        <dbReference type="EMBL" id="KAF4661497.1"/>
    </source>
</evidence>
<reference evidence="3 4" key="1">
    <citation type="submission" date="2020-04" db="EMBL/GenBank/DDBJ databases">
        <title>Perkinsus chesapeaki whole genome sequence.</title>
        <authorList>
            <person name="Bogema D.R."/>
        </authorList>
    </citation>
    <scope>NUCLEOTIDE SEQUENCE [LARGE SCALE GENOMIC DNA]</scope>
    <source>
        <strain evidence="3">ATCC PRA-425</strain>
    </source>
</reference>
<accession>A0A7J6LQJ6</accession>
<feature type="coiled-coil region" evidence="1">
    <location>
        <begin position="143"/>
        <end position="187"/>
    </location>
</feature>
<evidence type="ECO:0000256" key="1">
    <source>
        <dbReference type="SAM" id="Coils"/>
    </source>
</evidence>
<proteinExistence type="predicted"/>
<sequence length="300" mass="34334">MVVFSSKHWRNLTNTVMGVQAITSDPLESRRKQLADYTGRVQALHQHIVRLLSITDQLIQSHDDLIKDMNLIMGCSSTEDVTKEQKAPSDEVGVWELEREWWEYRLKMRKGETLIFQNARAISLFEDRLGEFNKMARDARPQLEKARNEAQELVRRTGDLQEKLKSRDRAYEELNHYNQKVTDLKAEMAKKSKPDVKEQERLDRNVDKHRIAQENFTKLDGEVRSEMAVVVDSKVVDIARVVAEYSRYLGTVGSAGVKDNNVFRQDIPNMVKDSAAKENIAEGNANEGNAAAYPHLPPPS</sequence>
<name>A0A7J6LQJ6_PERCH</name>